<feature type="region of interest" description="Disordered" evidence="1">
    <location>
        <begin position="149"/>
        <end position="210"/>
    </location>
</feature>
<gene>
    <name evidence="3" type="ORF">VTK73DRAFT_5262</name>
</gene>
<feature type="compositionally biased region" description="Polar residues" evidence="1">
    <location>
        <begin position="182"/>
        <end position="191"/>
    </location>
</feature>
<evidence type="ECO:0000313" key="4">
    <source>
        <dbReference type="Proteomes" id="UP001586593"/>
    </source>
</evidence>
<evidence type="ECO:0000313" key="3">
    <source>
        <dbReference type="EMBL" id="KAL1865418.1"/>
    </source>
</evidence>
<feature type="region of interest" description="Disordered" evidence="1">
    <location>
        <begin position="1"/>
        <end position="44"/>
    </location>
</feature>
<dbReference type="Pfam" id="PF00010">
    <property type="entry name" value="HLH"/>
    <property type="match status" value="1"/>
</dbReference>
<name>A0ABR3WPF6_9PEZI</name>
<accession>A0ABR3WPF6</accession>
<dbReference type="InterPro" id="IPR036638">
    <property type="entry name" value="HLH_DNA-bd_sf"/>
</dbReference>
<dbReference type="Proteomes" id="UP001586593">
    <property type="component" value="Unassembled WGS sequence"/>
</dbReference>
<keyword evidence="4" id="KW-1185">Reference proteome</keyword>
<dbReference type="SUPFAM" id="SSF47459">
    <property type="entry name" value="HLH, helix-loop-helix DNA-binding domain"/>
    <property type="match status" value="1"/>
</dbReference>
<proteinExistence type="predicted"/>
<organism evidence="3 4">
    <name type="scientific">Phialemonium thermophilum</name>
    <dbReference type="NCBI Taxonomy" id="223376"/>
    <lineage>
        <taxon>Eukaryota</taxon>
        <taxon>Fungi</taxon>
        <taxon>Dikarya</taxon>
        <taxon>Ascomycota</taxon>
        <taxon>Pezizomycotina</taxon>
        <taxon>Sordariomycetes</taxon>
        <taxon>Sordariomycetidae</taxon>
        <taxon>Cephalothecales</taxon>
        <taxon>Cephalothecaceae</taxon>
        <taxon>Phialemonium</taxon>
    </lineage>
</organism>
<dbReference type="Gene3D" id="4.10.280.10">
    <property type="entry name" value="Helix-loop-helix DNA-binding domain"/>
    <property type="match status" value="1"/>
</dbReference>
<feature type="compositionally biased region" description="Low complexity" evidence="1">
    <location>
        <begin position="156"/>
        <end position="170"/>
    </location>
</feature>
<evidence type="ECO:0000259" key="2">
    <source>
        <dbReference type="PROSITE" id="PS50888"/>
    </source>
</evidence>
<reference evidence="3 4" key="1">
    <citation type="journal article" date="2024" name="Commun. Biol.">
        <title>Comparative genomic analysis of thermophilic fungi reveals convergent evolutionary adaptations and gene losses.</title>
        <authorList>
            <person name="Steindorff A.S."/>
            <person name="Aguilar-Pontes M.V."/>
            <person name="Robinson A.J."/>
            <person name="Andreopoulos B."/>
            <person name="LaButti K."/>
            <person name="Kuo A."/>
            <person name="Mondo S."/>
            <person name="Riley R."/>
            <person name="Otillar R."/>
            <person name="Haridas S."/>
            <person name="Lipzen A."/>
            <person name="Grimwood J."/>
            <person name="Schmutz J."/>
            <person name="Clum A."/>
            <person name="Reid I.D."/>
            <person name="Moisan M.C."/>
            <person name="Butler G."/>
            <person name="Nguyen T.T.M."/>
            <person name="Dewar K."/>
            <person name="Conant G."/>
            <person name="Drula E."/>
            <person name="Henrissat B."/>
            <person name="Hansel C."/>
            <person name="Singer S."/>
            <person name="Hutchinson M.I."/>
            <person name="de Vries R.P."/>
            <person name="Natvig D.O."/>
            <person name="Powell A.J."/>
            <person name="Tsang A."/>
            <person name="Grigoriev I.V."/>
        </authorList>
    </citation>
    <scope>NUCLEOTIDE SEQUENCE [LARGE SCALE GENOMIC DNA]</scope>
    <source>
        <strain evidence="3 4">ATCC 24622</strain>
    </source>
</reference>
<dbReference type="PROSITE" id="PS50888">
    <property type="entry name" value="BHLH"/>
    <property type="match status" value="1"/>
</dbReference>
<sequence length="310" mass="33614">MPSREGDLPPAGRSSSADPVIPTGGQQQPPKRPQKKRVRNFTADDRAAHAVFERSRREAFKERLTELARLLPALAGTDPSRLSKHVVLEESIARHKTQDTNRLAAIQHIQALTQERDELLLEVNEWRARCGGGFLSPRQALVGNDAISDFLNPDTSQSRSQRAQSSSGQSVTDAEQERDATTFATDSQNTFMDHGLAPEPPLHPIDSGILPTQVPWTGALDAIPADHEPFGDLAAQVPEPFAEPPGPAPGPPIFPLPDHHASLPDITVGLLPHDDLFGNPVSPGLSAPSSFIPQITPINHMAPNSDYIYQ</sequence>
<protein>
    <recommendedName>
        <fullName evidence="2">BHLH domain-containing protein</fullName>
    </recommendedName>
</protein>
<feature type="domain" description="BHLH" evidence="2">
    <location>
        <begin position="44"/>
        <end position="98"/>
    </location>
</feature>
<dbReference type="EMBL" id="JAZHXJ010000297">
    <property type="protein sequence ID" value="KAL1865418.1"/>
    <property type="molecule type" value="Genomic_DNA"/>
</dbReference>
<dbReference type="InterPro" id="IPR011598">
    <property type="entry name" value="bHLH_dom"/>
</dbReference>
<evidence type="ECO:0000256" key="1">
    <source>
        <dbReference type="SAM" id="MobiDB-lite"/>
    </source>
</evidence>
<comment type="caution">
    <text evidence="3">The sequence shown here is derived from an EMBL/GenBank/DDBJ whole genome shotgun (WGS) entry which is preliminary data.</text>
</comment>